<evidence type="ECO:0000313" key="2">
    <source>
        <dbReference type="Proteomes" id="UP000001548"/>
    </source>
</evidence>
<accession>A8BER3</accession>
<dbReference type="AlphaFoldDB" id="A8BER3"/>
<reference evidence="1 2" key="1">
    <citation type="journal article" date="2007" name="Science">
        <title>Genomic minimalism in the early diverging intestinal parasite Giardia lamblia.</title>
        <authorList>
            <person name="Morrison H.G."/>
            <person name="McArthur A.G."/>
            <person name="Gillin F.D."/>
            <person name="Aley S.B."/>
            <person name="Adam R.D."/>
            <person name="Olsen G.J."/>
            <person name="Best A.A."/>
            <person name="Cande W.Z."/>
            <person name="Chen F."/>
            <person name="Cipriano M.J."/>
            <person name="Davids B.J."/>
            <person name="Dawson S.C."/>
            <person name="Elmendorf H.G."/>
            <person name="Hehl A.B."/>
            <person name="Holder M.E."/>
            <person name="Huse S.M."/>
            <person name="Kim U.U."/>
            <person name="Lasek-Nesselquist E."/>
            <person name="Manning G."/>
            <person name="Nigam A."/>
            <person name="Nixon J.E."/>
            <person name="Palm D."/>
            <person name="Passamaneck N.E."/>
            <person name="Prabhu A."/>
            <person name="Reich C.I."/>
            <person name="Reiner D.S."/>
            <person name="Samuelson J."/>
            <person name="Svard S.G."/>
            <person name="Sogin M.L."/>
        </authorList>
    </citation>
    <scope>NUCLEOTIDE SEQUENCE [LARGE SCALE GENOMIC DNA]</scope>
    <source>
        <strain evidence="1 2">WB C6</strain>
    </source>
</reference>
<dbReference type="RefSeq" id="XP_001707406.1">
    <property type="nucleotide sequence ID" value="XM_001707354.1"/>
</dbReference>
<proteinExistence type="predicted"/>
<dbReference type="OMA" id="CDTRCIA"/>
<dbReference type="GeneID" id="5700309"/>
<name>A8BER3_GIAIC</name>
<sequence length="106" mass="12034">MAVASPLLEQFLMVNSGNFQYNIVDKGVDGDMLFYKVAFFLMDPKEPIPEAIIFTFYEGSSNGESNLLFVPENYHYKCDTRCIAEGKFSALLMSRFNQKLRAKGLT</sequence>
<gene>
    <name evidence="1" type="ORF">GL50803_002616</name>
</gene>
<dbReference type="VEuPathDB" id="GiardiaDB:GL50803_2616"/>
<dbReference type="EMBL" id="AACB03000001">
    <property type="protein sequence ID" value="KAE8305750.1"/>
    <property type="molecule type" value="Genomic_DNA"/>
</dbReference>
<comment type="caution">
    <text evidence="1">The sequence shown here is derived from an EMBL/GenBank/DDBJ whole genome shotgun (WGS) entry which is preliminary data.</text>
</comment>
<evidence type="ECO:0000313" key="1">
    <source>
        <dbReference type="EMBL" id="KAE8305750.1"/>
    </source>
</evidence>
<dbReference type="HOGENOM" id="CLU_2228298_0_0_1"/>
<dbReference type="Proteomes" id="UP000001548">
    <property type="component" value="Unassembled WGS sequence"/>
</dbReference>
<protein>
    <submittedName>
        <fullName evidence="1">Uncharacterized protein</fullName>
    </submittedName>
</protein>
<organism evidence="1 2">
    <name type="scientific">Giardia intestinalis (strain ATCC 50803 / WB clone C6)</name>
    <name type="common">Giardia lamblia</name>
    <dbReference type="NCBI Taxonomy" id="184922"/>
    <lineage>
        <taxon>Eukaryota</taxon>
        <taxon>Metamonada</taxon>
        <taxon>Diplomonadida</taxon>
        <taxon>Hexamitidae</taxon>
        <taxon>Giardiinae</taxon>
        <taxon>Giardia</taxon>
    </lineage>
</organism>
<dbReference type="KEGG" id="gla:GL50803_002616"/>
<keyword evidence="2" id="KW-1185">Reference proteome</keyword>